<dbReference type="PANTHER" id="PTHR43214:SF24">
    <property type="entry name" value="TRANSCRIPTIONAL REGULATORY PROTEIN NARL-RELATED"/>
    <property type="match status" value="1"/>
</dbReference>
<dbReference type="InterPro" id="IPR058245">
    <property type="entry name" value="NreC/VraR/RcsB-like_REC"/>
</dbReference>
<feature type="domain" description="Response regulatory" evidence="7">
    <location>
        <begin position="6"/>
        <end position="124"/>
    </location>
</feature>
<keyword evidence="3 8" id="KW-0238">DNA-binding</keyword>
<dbReference type="Proteomes" id="UP000249915">
    <property type="component" value="Unassembled WGS sequence"/>
</dbReference>
<dbReference type="Pfam" id="PF00196">
    <property type="entry name" value="GerE"/>
    <property type="match status" value="1"/>
</dbReference>
<accession>A0A2V4B2Z0</accession>
<proteinExistence type="predicted"/>
<name>A0A2V4B2Z0_9PSEU</name>
<dbReference type="GO" id="GO:0000160">
    <property type="term" value="P:phosphorelay signal transduction system"/>
    <property type="evidence" value="ECO:0007669"/>
    <property type="project" value="InterPro"/>
</dbReference>
<dbReference type="CDD" id="cd06170">
    <property type="entry name" value="LuxR_C_like"/>
    <property type="match status" value="1"/>
</dbReference>
<dbReference type="InterPro" id="IPR000792">
    <property type="entry name" value="Tscrpt_reg_LuxR_C"/>
</dbReference>
<keyword evidence="4" id="KW-0804">Transcription</keyword>
<dbReference type="GO" id="GO:0006355">
    <property type="term" value="P:regulation of DNA-templated transcription"/>
    <property type="evidence" value="ECO:0007669"/>
    <property type="project" value="InterPro"/>
</dbReference>
<comment type="caution">
    <text evidence="8">The sequence shown here is derived from an EMBL/GenBank/DDBJ whole genome shotgun (WGS) entry which is preliminary data.</text>
</comment>
<dbReference type="Gene3D" id="3.40.50.2300">
    <property type="match status" value="1"/>
</dbReference>
<dbReference type="InterPro" id="IPR001789">
    <property type="entry name" value="Sig_transdc_resp-reg_receiver"/>
</dbReference>
<evidence type="ECO:0000256" key="1">
    <source>
        <dbReference type="ARBA" id="ARBA00022553"/>
    </source>
</evidence>
<keyword evidence="1" id="KW-0597">Phosphoprotein</keyword>
<dbReference type="PROSITE" id="PS50043">
    <property type="entry name" value="HTH_LUXR_2"/>
    <property type="match status" value="1"/>
</dbReference>
<dbReference type="GO" id="GO:0003677">
    <property type="term" value="F:DNA binding"/>
    <property type="evidence" value="ECO:0007669"/>
    <property type="project" value="UniProtKB-KW"/>
</dbReference>
<dbReference type="PANTHER" id="PTHR43214">
    <property type="entry name" value="TWO-COMPONENT RESPONSE REGULATOR"/>
    <property type="match status" value="1"/>
</dbReference>
<evidence type="ECO:0000256" key="5">
    <source>
        <dbReference type="PROSITE-ProRule" id="PRU00169"/>
    </source>
</evidence>
<dbReference type="PROSITE" id="PS50110">
    <property type="entry name" value="RESPONSE_REGULATORY"/>
    <property type="match status" value="1"/>
</dbReference>
<dbReference type="SUPFAM" id="SSF52172">
    <property type="entry name" value="CheY-like"/>
    <property type="match status" value="1"/>
</dbReference>
<dbReference type="CDD" id="cd17535">
    <property type="entry name" value="REC_NarL-like"/>
    <property type="match status" value="1"/>
</dbReference>
<evidence type="ECO:0000256" key="2">
    <source>
        <dbReference type="ARBA" id="ARBA00023015"/>
    </source>
</evidence>
<keyword evidence="2" id="KW-0805">Transcription regulation</keyword>
<gene>
    <name evidence="8" type="ORF">BAY60_15865</name>
</gene>
<dbReference type="InterPro" id="IPR039420">
    <property type="entry name" value="WalR-like"/>
</dbReference>
<protein>
    <submittedName>
        <fullName evidence="8">DNA-binding response regulator</fullName>
    </submittedName>
</protein>
<keyword evidence="9" id="KW-1185">Reference proteome</keyword>
<dbReference type="EMBL" id="MASW01000002">
    <property type="protein sequence ID" value="PXY28433.1"/>
    <property type="molecule type" value="Genomic_DNA"/>
</dbReference>
<reference evidence="8 9" key="1">
    <citation type="submission" date="2016-07" db="EMBL/GenBank/DDBJ databases">
        <title>Draft genome sequence of Prauserella muralis DSM 45305, isolated from a mould-covered wall in an indoor environment.</title>
        <authorList>
            <person name="Ruckert C."/>
            <person name="Albersmeier A."/>
            <person name="Jiang C.-L."/>
            <person name="Jiang Y."/>
            <person name="Kalinowski J."/>
            <person name="Schneider O."/>
            <person name="Winkler A."/>
            <person name="Zotchev S.B."/>
        </authorList>
    </citation>
    <scope>NUCLEOTIDE SEQUENCE [LARGE SCALE GENOMIC DNA]</scope>
    <source>
        <strain evidence="8 9">DSM 45305</strain>
    </source>
</reference>
<feature type="domain" description="HTH luxR-type" evidence="6">
    <location>
        <begin position="152"/>
        <end position="217"/>
    </location>
</feature>
<dbReference type="InterPro" id="IPR011006">
    <property type="entry name" value="CheY-like_superfamily"/>
</dbReference>
<evidence type="ECO:0000256" key="4">
    <source>
        <dbReference type="ARBA" id="ARBA00023163"/>
    </source>
</evidence>
<dbReference type="SUPFAM" id="SSF46894">
    <property type="entry name" value="C-terminal effector domain of the bipartite response regulators"/>
    <property type="match status" value="1"/>
</dbReference>
<comment type="caution">
    <text evidence="5">Lacks conserved residue(s) required for the propagation of feature annotation.</text>
</comment>
<dbReference type="PRINTS" id="PR00038">
    <property type="entry name" value="HTHLUXR"/>
</dbReference>
<dbReference type="SMART" id="SM00421">
    <property type="entry name" value="HTH_LUXR"/>
    <property type="match status" value="1"/>
</dbReference>
<evidence type="ECO:0000259" key="7">
    <source>
        <dbReference type="PROSITE" id="PS50110"/>
    </source>
</evidence>
<evidence type="ECO:0000259" key="6">
    <source>
        <dbReference type="PROSITE" id="PS50043"/>
    </source>
</evidence>
<dbReference type="Pfam" id="PF00072">
    <property type="entry name" value="Response_reg"/>
    <property type="match status" value="1"/>
</dbReference>
<evidence type="ECO:0000313" key="8">
    <source>
        <dbReference type="EMBL" id="PXY28433.1"/>
    </source>
</evidence>
<dbReference type="AlphaFoldDB" id="A0A2V4B2Z0"/>
<dbReference type="InterPro" id="IPR016032">
    <property type="entry name" value="Sig_transdc_resp-reg_C-effctor"/>
</dbReference>
<dbReference type="SMART" id="SM00448">
    <property type="entry name" value="REC"/>
    <property type="match status" value="1"/>
</dbReference>
<sequence length="219" mass="23054">MPGLVSVLIADEQDLVRLGLRALLAAADDCTVAGEVADGLAAVREARRIRPDVVLIGNRLPGIDGIEATRRITADPDLAATNVVVLAASGFPDDVTAAICAGAHGFLHKSTSPADLLTGIRTIARGGASLDPSATRTLIERFLDGAPRVRVPHPRIGDLTRREREVAMLAAQGRNNGEIAAQLFLSPATVRTHIGRGMTKLGARDRAQFVAFVYQSGLV</sequence>
<organism evidence="8 9">
    <name type="scientific">Prauserella muralis</name>
    <dbReference type="NCBI Taxonomy" id="588067"/>
    <lineage>
        <taxon>Bacteria</taxon>
        <taxon>Bacillati</taxon>
        <taxon>Actinomycetota</taxon>
        <taxon>Actinomycetes</taxon>
        <taxon>Pseudonocardiales</taxon>
        <taxon>Pseudonocardiaceae</taxon>
        <taxon>Prauserella</taxon>
    </lineage>
</organism>
<evidence type="ECO:0000313" key="9">
    <source>
        <dbReference type="Proteomes" id="UP000249915"/>
    </source>
</evidence>
<evidence type="ECO:0000256" key="3">
    <source>
        <dbReference type="ARBA" id="ARBA00023125"/>
    </source>
</evidence>